<dbReference type="HOGENOM" id="CLU_1743046_0_0_1"/>
<dbReference type="Gramene" id="PNT66269">
    <property type="protein sequence ID" value="PNT66269"/>
    <property type="gene ID" value="BRADI_3g09404v3"/>
</dbReference>
<proteinExistence type="predicted"/>
<dbReference type="EMBL" id="CM000882">
    <property type="protein sequence ID" value="PNT66269.1"/>
    <property type="molecule type" value="Genomic_DNA"/>
</dbReference>
<protein>
    <submittedName>
        <fullName evidence="3 4">Uncharacterized protein</fullName>
    </submittedName>
</protein>
<feature type="transmembrane region" description="Helical" evidence="2">
    <location>
        <begin position="12"/>
        <end position="32"/>
    </location>
</feature>
<dbReference type="AlphaFoldDB" id="I1HZ82"/>
<organism evidence="3">
    <name type="scientific">Brachypodium distachyon</name>
    <name type="common">Purple false brome</name>
    <name type="synonym">Trachynia distachya</name>
    <dbReference type="NCBI Taxonomy" id="15368"/>
    <lineage>
        <taxon>Eukaryota</taxon>
        <taxon>Viridiplantae</taxon>
        <taxon>Streptophyta</taxon>
        <taxon>Embryophyta</taxon>
        <taxon>Tracheophyta</taxon>
        <taxon>Spermatophyta</taxon>
        <taxon>Magnoliopsida</taxon>
        <taxon>Liliopsida</taxon>
        <taxon>Poales</taxon>
        <taxon>Poaceae</taxon>
        <taxon>BOP clade</taxon>
        <taxon>Pooideae</taxon>
        <taxon>Stipodae</taxon>
        <taxon>Brachypodieae</taxon>
        <taxon>Brachypodium</taxon>
    </lineage>
</organism>
<dbReference type="GeneID" id="104583984"/>
<reference evidence="4" key="3">
    <citation type="submission" date="2018-08" db="UniProtKB">
        <authorList>
            <consortium name="EnsemblPlants"/>
        </authorList>
    </citation>
    <scope>IDENTIFICATION</scope>
    <source>
        <strain evidence="4">cv. Bd21</strain>
    </source>
</reference>
<sequence length="150" mass="15752">MDLLSDPGIGVGAAVVSVFLVVCFMCCAKICYRTFFDFAYHRSELRRCVAKALGARLRCQCQWERAAAARLRCLCIVDGAGGSASVALPQSVQAGSLPQAAKEALVCGGAREASTVRDHEQQEKEEGGRLAGGASGCAVCLRQAEIGLLA</sequence>
<evidence type="ECO:0000256" key="2">
    <source>
        <dbReference type="SAM" id="Phobius"/>
    </source>
</evidence>
<evidence type="ECO:0000256" key="1">
    <source>
        <dbReference type="SAM" id="MobiDB-lite"/>
    </source>
</evidence>
<evidence type="ECO:0000313" key="4">
    <source>
        <dbReference type="EnsemblPlants" id="PNT66269"/>
    </source>
</evidence>
<dbReference type="KEGG" id="bdi:104583984"/>
<feature type="compositionally biased region" description="Basic and acidic residues" evidence="1">
    <location>
        <begin position="114"/>
        <end position="128"/>
    </location>
</feature>
<keyword evidence="2" id="KW-0812">Transmembrane</keyword>
<dbReference type="EnsemblPlants" id="PNT66269">
    <property type="protein sequence ID" value="PNT66269"/>
    <property type="gene ID" value="BRADI_3g09404v3"/>
</dbReference>
<keyword evidence="5" id="KW-1185">Reference proteome</keyword>
<keyword evidence="2" id="KW-1133">Transmembrane helix</keyword>
<dbReference type="RefSeq" id="XP_010236346.1">
    <property type="nucleotide sequence ID" value="XM_010238044.1"/>
</dbReference>
<feature type="region of interest" description="Disordered" evidence="1">
    <location>
        <begin position="114"/>
        <end position="133"/>
    </location>
</feature>
<dbReference type="Proteomes" id="UP000008810">
    <property type="component" value="Chromosome 3"/>
</dbReference>
<reference evidence="3 4" key="1">
    <citation type="journal article" date="2010" name="Nature">
        <title>Genome sequencing and analysis of the model grass Brachypodium distachyon.</title>
        <authorList>
            <consortium name="International Brachypodium Initiative"/>
        </authorList>
    </citation>
    <scope>NUCLEOTIDE SEQUENCE [LARGE SCALE GENOMIC DNA]</scope>
    <source>
        <strain evidence="3">Bd21</strain>
        <strain evidence="4">cv. Bd21</strain>
    </source>
</reference>
<keyword evidence="2" id="KW-0472">Membrane</keyword>
<gene>
    <name evidence="4" type="primary">LOC104583984</name>
    <name evidence="3" type="ORF">BRADI_3g09404v3</name>
</gene>
<reference evidence="3" key="2">
    <citation type="submission" date="2017-06" db="EMBL/GenBank/DDBJ databases">
        <title>WGS assembly of Brachypodium distachyon.</title>
        <authorList>
            <consortium name="The International Brachypodium Initiative"/>
            <person name="Lucas S."/>
            <person name="Harmon-Smith M."/>
            <person name="Lail K."/>
            <person name="Tice H."/>
            <person name="Grimwood J."/>
            <person name="Bruce D."/>
            <person name="Barry K."/>
            <person name="Shu S."/>
            <person name="Lindquist E."/>
            <person name="Wang M."/>
            <person name="Pitluck S."/>
            <person name="Vogel J.P."/>
            <person name="Garvin D.F."/>
            <person name="Mockler T.C."/>
            <person name="Schmutz J."/>
            <person name="Rokhsar D."/>
            <person name="Bevan M.W."/>
        </authorList>
    </citation>
    <scope>NUCLEOTIDE SEQUENCE</scope>
    <source>
        <strain evidence="3">Bd21</strain>
    </source>
</reference>
<name>I1HZ82_BRADI</name>
<accession>I1HZ82</accession>
<evidence type="ECO:0000313" key="3">
    <source>
        <dbReference type="EMBL" id="PNT66269.1"/>
    </source>
</evidence>
<evidence type="ECO:0000313" key="5">
    <source>
        <dbReference type="Proteomes" id="UP000008810"/>
    </source>
</evidence>